<gene>
    <name evidence="1" type="ORF">S03H2_24724</name>
</gene>
<dbReference type="AlphaFoldDB" id="X1F871"/>
<comment type="caution">
    <text evidence="1">The sequence shown here is derived from an EMBL/GenBank/DDBJ whole genome shotgun (WGS) entry which is preliminary data.</text>
</comment>
<accession>X1F871</accession>
<sequence length="165" mass="19442">WIKSITQKLIGQKFVLKVIKHSFAKLRGEYEEEVKKQVNKYLNMIDTEVLCKKCHWATENEKMLCPICKKKYYGIPFMSCSECYKKRVVLSIISKKEALEKVVKHLEANSQGYGFEELRPIFENYRLGKLSDIEFLNQGINASEFFLDMIISIFKEIYEVNPFGY</sequence>
<name>X1F871_9ZZZZ</name>
<protein>
    <submittedName>
        <fullName evidence="1">Uncharacterized protein</fullName>
    </submittedName>
</protein>
<evidence type="ECO:0000313" key="1">
    <source>
        <dbReference type="EMBL" id="GAH41147.1"/>
    </source>
</evidence>
<dbReference type="EMBL" id="BARU01013814">
    <property type="protein sequence ID" value="GAH41147.1"/>
    <property type="molecule type" value="Genomic_DNA"/>
</dbReference>
<feature type="non-terminal residue" evidence="1">
    <location>
        <position position="1"/>
    </location>
</feature>
<organism evidence="1">
    <name type="scientific">marine sediment metagenome</name>
    <dbReference type="NCBI Taxonomy" id="412755"/>
    <lineage>
        <taxon>unclassified sequences</taxon>
        <taxon>metagenomes</taxon>
        <taxon>ecological metagenomes</taxon>
    </lineage>
</organism>
<reference evidence="1" key="1">
    <citation type="journal article" date="2014" name="Front. Microbiol.">
        <title>High frequency of phylogenetically diverse reductive dehalogenase-homologous genes in deep subseafloor sedimentary metagenomes.</title>
        <authorList>
            <person name="Kawai M."/>
            <person name="Futagami T."/>
            <person name="Toyoda A."/>
            <person name="Takaki Y."/>
            <person name="Nishi S."/>
            <person name="Hori S."/>
            <person name="Arai W."/>
            <person name="Tsubouchi T."/>
            <person name="Morono Y."/>
            <person name="Uchiyama I."/>
            <person name="Ito T."/>
            <person name="Fujiyama A."/>
            <person name="Inagaki F."/>
            <person name="Takami H."/>
        </authorList>
    </citation>
    <scope>NUCLEOTIDE SEQUENCE</scope>
    <source>
        <strain evidence="1">Expedition CK06-06</strain>
    </source>
</reference>
<proteinExistence type="predicted"/>